<comment type="subcellular location">
    <subcellularLocation>
        <location evidence="1">Nucleus</location>
    </subcellularLocation>
</comment>
<accession>A0A9W7B9E7</accession>
<organism evidence="3 4">
    <name type="scientific">Triparma laevis f. inornata</name>
    <dbReference type="NCBI Taxonomy" id="1714386"/>
    <lineage>
        <taxon>Eukaryota</taxon>
        <taxon>Sar</taxon>
        <taxon>Stramenopiles</taxon>
        <taxon>Ochrophyta</taxon>
        <taxon>Bolidophyceae</taxon>
        <taxon>Parmales</taxon>
        <taxon>Triparmaceae</taxon>
        <taxon>Triparma</taxon>
    </lineage>
</organism>
<dbReference type="InterPro" id="IPR035441">
    <property type="entry name" value="TFIIS/LEDGF_dom_sf"/>
</dbReference>
<dbReference type="EMBL" id="BLQM01000381">
    <property type="protein sequence ID" value="GMH86714.1"/>
    <property type="molecule type" value="Genomic_DNA"/>
</dbReference>
<evidence type="ECO:0000313" key="3">
    <source>
        <dbReference type="EMBL" id="GMH86714.1"/>
    </source>
</evidence>
<dbReference type="GO" id="GO:0005634">
    <property type="term" value="C:nucleus"/>
    <property type="evidence" value="ECO:0007669"/>
    <property type="project" value="UniProtKB-SubCell"/>
</dbReference>
<dbReference type="Gene3D" id="1.20.930.10">
    <property type="entry name" value="Conserved domain common to transcription factors TFIIS, elongin A, CRSP70"/>
    <property type="match status" value="1"/>
</dbReference>
<dbReference type="InterPro" id="IPR017923">
    <property type="entry name" value="TFIIS_N"/>
</dbReference>
<feature type="domain" description="TFIIS N-terminal" evidence="2">
    <location>
        <begin position="154"/>
        <end position="237"/>
    </location>
</feature>
<protein>
    <recommendedName>
        <fullName evidence="2">TFIIS N-terminal domain-containing protein</fullName>
    </recommendedName>
</protein>
<sequence>MDDSLVTLSLLTIANNLPLYDASSFSYFDATVFSTFIDQVLAVNAHRKLHSNQTKTITKPVLTLDFVLELELECPETLSNHKKKLDETWWRLLVNQDFSKSKFDRPSIFNIPFNDFASEVKIKGEELLALCKLTKPTEPTELTVTTLNQDTTTVEIQGWGTQRVADVDSSNPKIRIVNILGTFQRLPISVKLLSVTKVGKVVQKLVKKYNNAYYVKSHALKLAGSLLKTWKDLAEKECDETRKMELEARSTTKSTVHNSYRDGILYCRAEDWRKMYIVLNNRKRTIKGHTSKMRKLRYERYSELSDELVIRDEMKVSRGNVKGVETVGVVGKKRKAMEVMLLGKKEREKLIKKQAWKSGPTSSAKLTFNKLRRETKTFSDMRNGVGLAKSTSTSKVALIGSHPVTKEHHFRQSHPTGGQKGKEGFVIKFPKKGVYSDAKRRRILKK</sequence>
<evidence type="ECO:0000313" key="4">
    <source>
        <dbReference type="Proteomes" id="UP001162640"/>
    </source>
</evidence>
<dbReference type="Proteomes" id="UP001162640">
    <property type="component" value="Unassembled WGS sequence"/>
</dbReference>
<dbReference type="PROSITE" id="PS51319">
    <property type="entry name" value="TFIIS_N"/>
    <property type="match status" value="1"/>
</dbReference>
<comment type="caution">
    <text evidence="3">The sequence shown here is derived from an EMBL/GenBank/DDBJ whole genome shotgun (WGS) entry which is preliminary data.</text>
</comment>
<dbReference type="AlphaFoldDB" id="A0A9W7B9E7"/>
<evidence type="ECO:0000259" key="2">
    <source>
        <dbReference type="PROSITE" id="PS51319"/>
    </source>
</evidence>
<reference evidence="4" key="1">
    <citation type="journal article" date="2023" name="Commun. Biol.">
        <title>Genome analysis of Parmales, the sister group of diatoms, reveals the evolutionary specialization of diatoms from phago-mixotrophs to photoautotrophs.</title>
        <authorList>
            <person name="Ban H."/>
            <person name="Sato S."/>
            <person name="Yoshikawa S."/>
            <person name="Yamada K."/>
            <person name="Nakamura Y."/>
            <person name="Ichinomiya M."/>
            <person name="Sato N."/>
            <person name="Blanc-Mathieu R."/>
            <person name="Endo H."/>
            <person name="Kuwata A."/>
            <person name="Ogata H."/>
        </authorList>
    </citation>
    <scope>NUCLEOTIDE SEQUENCE [LARGE SCALE GENOMIC DNA]</scope>
</reference>
<dbReference type="Pfam" id="PF08711">
    <property type="entry name" value="Med26"/>
    <property type="match status" value="1"/>
</dbReference>
<name>A0A9W7B9E7_9STRA</name>
<dbReference type="SUPFAM" id="SSF47676">
    <property type="entry name" value="Conserved domain common to transcription factors TFIIS, elongin A, CRSP70"/>
    <property type="match status" value="1"/>
</dbReference>
<evidence type="ECO:0000256" key="1">
    <source>
        <dbReference type="PROSITE-ProRule" id="PRU00649"/>
    </source>
</evidence>
<proteinExistence type="predicted"/>
<keyword evidence="1" id="KW-0539">Nucleus</keyword>
<gene>
    <name evidence="3" type="ORF">TL16_g10632</name>
</gene>